<gene>
    <name evidence="1" type="ORF">PILCRDRAFT_33271</name>
</gene>
<dbReference type="HOGENOM" id="CLU_204266_0_0_1"/>
<name>A0A0C3FTY2_PILCF</name>
<evidence type="ECO:0000313" key="1">
    <source>
        <dbReference type="EMBL" id="KIM87845.1"/>
    </source>
</evidence>
<sequence length="63" mass="7217">GYSIPFLDASNICYHSHCNAATELILHHSLYLEFLELVQDKKESGSFTNMEKKLYKALQDIPT</sequence>
<dbReference type="STRING" id="765440.A0A0C3FTY2"/>
<keyword evidence="2" id="KW-1185">Reference proteome</keyword>
<protein>
    <submittedName>
        <fullName evidence="1">Uncharacterized protein</fullName>
    </submittedName>
</protein>
<reference evidence="1 2" key="1">
    <citation type="submission" date="2014-04" db="EMBL/GenBank/DDBJ databases">
        <authorList>
            <consortium name="DOE Joint Genome Institute"/>
            <person name="Kuo A."/>
            <person name="Tarkka M."/>
            <person name="Buscot F."/>
            <person name="Kohler A."/>
            <person name="Nagy L.G."/>
            <person name="Floudas D."/>
            <person name="Copeland A."/>
            <person name="Barry K.W."/>
            <person name="Cichocki N."/>
            <person name="Veneault-Fourrey C."/>
            <person name="LaButti K."/>
            <person name="Lindquist E.A."/>
            <person name="Lipzen A."/>
            <person name="Lundell T."/>
            <person name="Morin E."/>
            <person name="Murat C."/>
            <person name="Sun H."/>
            <person name="Tunlid A."/>
            <person name="Henrissat B."/>
            <person name="Grigoriev I.V."/>
            <person name="Hibbett D.S."/>
            <person name="Martin F."/>
            <person name="Nordberg H.P."/>
            <person name="Cantor M.N."/>
            <person name="Hua S.X."/>
        </authorList>
    </citation>
    <scope>NUCLEOTIDE SEQUENCE [LARGE SCALE GENOMIC DNA]</scope>
    <source>
        <strain evidence="1 2">F 1598</strain>
    </source>
</reference>
<dbReference type="InParanoid" id="A0A0C3FTY2"/>
<organism evidence="1 2">
    <name type="scientific">Piloderma croceum (strain F 1598)</name>
    <dbReference type="NCBI Taxonomy" id="765440"/>
    <lineage>
        <taxon>Eukaryota</taxon>
        <taxon>Fungi</taxon>
        <taxon>Dikarya</taxon>
        <taxon>Basidiomycota</taxon>
        <taxon>Agaricomycotina</taxon>
        <taxon>Agaricomycetes</taxon>
        <taxon>Agaricomycetidae</taxon>
        <taxon>Atheliales</taxon>
        <taxon>Atheliaceae</taxon>
        <taxon>Piloderma</taxon>
    </lineage>
</organism>
<feature type="non-terminal residue" evidence="1">
    <location>
        <position position="1"/>
    </location>
</feature>
<dbReference type="Proteomes" id="UP000054166">
    <property type="component" value="Unassembled WGS sequence"/>
</dbReference>
<evidence type="ECO:0000313" key="2">
    <source>
        <dbReference type="Proteomes" id="UP000054166"/>
    </source>
</evidence>
<dbReference type="OrthoDB" id="3052721at2759"/>
<proteinExistence type="predicted"/>
<feature type="non-terminal residue" evidence="1">
    <location>
        <position position="63"/>
    </location>
</feature>
<accession>A0A0C3FTY2</accession>
<reference evidence="2" key="2">
    <citation type="submission" date="2015-01" db="EMBL/GenBank/DDBJ databases">
        <title>Evolutionary Origins and Diversification of the Mycorrhizal Mutualists.</title>
        <authorList>
            <consortium name="DOE Joint Genome Institute"/>
            <consortium name="Mycorrhizal Genomics Consortium"/>
            <person name="Kohler A."/>
            <person name="Kuo A."/>
            <person name="Nagy L.G."/>
            <person name="Floudas D."/>
            <person name="Copeland A."/>
            <person name="Barry K.W."/>
            <person name="Cichocki N."/>
            <person name="Veneault-Fourrey C."/>
            <person name="LaButti K."/>
            <person name="Lindquist E.A."/>
            <person name="Lipzen A."/>
            <person name="Lundell T."/>
            <person name="Morin E."/>
            <person name="Murat C."/>
            <person name="Riley R."/>
            <person name="Ohm R."/>
            <person name="Sun H."/>
            <person name="Tunlid A."/>
            <person name="Henrissat B."/>
            <person name="Grigoriev I.V."/>
            <person name="Hibbett D.S."/>
            <person name="Martin F."/>
        </authorList>
    </citation>
    <scope>NUCLEOTIDE SEQUENCE [LARGE SCALE GENOMIC DNA]</scope>
    <source>
        <strain evidence="2">F 1598</strain>
    </source>
</reference>
<dbReference type="EMBL" id="KN832978">
    <property type="protein sequence ID" value="KIM87845.1"/>
    <property type="molecule type" value="Genomic_DNA"/>
</dbReference>
<dbReference type="AlphaFoldDB" id="A0A0C3FTY2"/>